<evidence type="ECO:0000313" key="3">
    <source>
        <dbReference type="Proteomes" id="UP000008311"/>
    </source>
</evidence>
<dbReference type="AlphaFoldDB" id="B9T6Q7"/>
<accession>B9T6Q7</accession>
<evidence type="ECO:0000256" key="1">
    <source>
        <dbReference type="SAM" id="MobiDB-lite"/>
    </source>
</evidence>
<dbReference type="EMBL" id="EQ974635">
    <property type="protein sequence ID" value="EEF28455.1"/>
    <property type="molecule type" value="Genomic_DNA"/>
</dbReference>
<proteinExistence type="predicted"/>
<keyword evidence="3" id="KW-1185">Reference proteome</keyword>
<organism evidence="2 3">
    <name type="scientific">Ricinus communis</name>
    <name type="common">Castor bean</name>
    <dbReference type="NCBI Taxonomy" id="3988"/>
    <lineage>
        <taxon>Eukaryota</taxon>
        <taxon>Viridiplantae</taxon>
        <taxon>Streptophyta</taxon>
        <taxon>Embryophyta</taxon>
        <taxon>Tracheophyta</taxon>
        <taxon>Spermatophyta</taxon>
        <taxon>Magnoliopsida</taxon>
        <taxon>eudicotyledons</taxon>
        <taxon>Gunneridae</taxon>
        <taxon>Pentapetalae</taxon>
        <taxon>rosids</taxon>
        <taxon>fabids</taxon>
        <taxon>Malpighiales</taxon>
        <taxon>Euphorbiaceae</taxon>
        <taxon>Acalyphoideae</taxon>
        <taxon>Acalypheae</taxon>
        <taxon>Ricinus</taxon>
    </lineage>
</organism>
<feature type="compositionally biased region" description="Polar residues" evidence="1">
    <location>
        <begin position="42"/>
        <end position="51"/>
    </location>
</feature>
<dbReference type="Proteomes" id="UP000008311">
    <property type="component" value="Unassembled WGS sequence"/>
</dbReference>
<reference evidence="3" key="1">
    <citation type="journal article" date="2010" name="Nat. Biotechnol.">
        <title>Draft genome sequence of the oilseed species Ricinus communis.</title>
        <authorList>
            <person name="Chan A.P."/>
            <person name="Crabtree J."/>
            <person name="Zhao Q."/>
            <person name="Lorenzi H."/>
            <person name="Orvis J."/>
            <person name="Puiu D."/>
            <person name="Melake-Berhan A."/>
            <person name="Jones K.M."/>
            <person name="Redman J."/>
            <person name="Chen G."/>
            <person name="Cahoon E.B."/>
            <person name="Gedil M."/>
            <person name="Stanke M."/>
            <person name="Haas B.J."/>
            <person name="Wortman J.R."/>
            <person name="Fraser-Liggett C.M."/>
            <person name="Ravel J."/>
            <person name="Rabinowicz P.D."/>
        </authorList>
    </citation>
    <scope>NUCLEOTIDE SEQUENCE [LARGE SCALE GENOMIC DNA]</scope>
    <source>
        <strain evidence="3">cv. Hale</strain>
    </source>
</reference>
<feature type="region of interest" description="Disordered" evidence="1">
    <location>
        <begin position="38"/>
        <end position="62"/>
    </location>
</feature>
<dbReference type="InParanoid" id="B9T6Q7"/>
<protein>
    <submittedName>
        <fullName evidence="2">Uncharacterized protein</fullName>
    </submittedName>
</protein>
<gene>
    <name evidence="2" type="ORF">RCOM_0145110</name>
</gene>
<sequence length="71" mass="7399">MVKAGVSAEAMVVSAEVTKALLRRCSEQMKMVTAISPLRSGSKPSAPSGANMTCLEPSHDTKSILKATIPP</sequence>
<evidence type="ECO:0000313" key="2">
    <source>
        <dbReference type="EMBL" id="EEF28455.1"/>
    </source>
</evidence>
<name>B9T6Q7_RICCO</name>